<feature type="signal peptide" evidence="1">
    <location>
        <begin position="1"/>
        <end position="23"/>
    </location>
</feature>
<comment type="caution">
    <text evidence="2">The sequence shown here is derived from an EMBL/GenBank/DDBJ whole genome shotgun (WGS) entry which is preliminary data.</text>
</comment>
<proteinExistence type="predicted"/>
<reference evidence="2 3" key="1">
    <citation type="submission" date="2016-10" db="EMBL/GenBank/DDBJ databases">
        <authorList>
            <person name="Varghese N."/>
            <person name="Submissions S."/>
        </authorList>
    </citation>
    <scope>NUCLEOTIDE SEQUENCE [LARGE SCALE GENOMIC DNA]</scope>
    <source>
        <strain evidence="2 3">DSM 25353</strain>
    </source>
</reference>
<protein>
    <submittedName>
        <fullName evidence="2">CarboxypepD_reg-like domain-containing protein</fullName>
    </submittedName>
</protein>
<keyword evidence="3" id="KW-1185">Reference proteome</keyword>
<keyword evidence="1" id="KW-0732">Signal</keyword>
<gene>
    <name evidence="2" type="ORF">SAMN05444410_101519</name>
</gene>
<dbReference type="Proteomes" id="UP000198711">
    <property type="component" value="Unassembled WGS sequence"/>
</dbReference>
<organism evidence="2 3">
    <name type="scientific">Hydrobacter penzbergensis</name>
    <dbReference type="NCBI Taxonomy" id="1235997"/>
    <lineage>
        <taxon>Bacteria</taxon>
        <taxon>Pseudomonadati</taxon>
        <taxon>Bacteroidota</taxon>
        <taxon>Chitinophagia</taxon>
        <taxon>Chitinophagales</taxon>
        <taxon>Chitinophagaceae</taxon>
        <taxon>Hydrobacter</taxon>
    </lineage>
</organism>
<dbReference type="InterPro" id="IPR008969">
    <property type="entry name" value="CarboxyPept-like_regulatory"/>
</dbReference>
<sequence length="213" mass="24012">MKFLRYFLIIATLFTFHKGYSQANPYRDSVVQLYGVVMTADSLKGIPAASVIVEGRGRGTISNGDGVFSIAVLKGDHILFSSIGYKDKTIHIPADLPGNQYSVIQLLISDTTYLPATILKPRPTREQFERDFVNIPVQDDLYETVRKNNNEAQRRALLNSLPADGREAVNYQLRQQANKAYYAGQVPPMNILNPAAWLDFIQAWKRGDFKKKN</sequence>
<dbReference type="AlphaFoldDB" id="A0A8X8ID93"/>
<dbReference type="Pfam" id="PF13715">
    <property type="entry name" value="CarbopepD_reg_2"/>
    <property type="match status" value="1"/>
</dbReference>
<evidence type="ECO:0000313" key="2">
    <source>
        <dbReference type="EMBL" id="SDW20926.1"/>
    </source>
</evidence>
<evidence type="ECO:0000313" key="3">
    <source>
        <dbReference type="Proteomes" id="UP000198711"/>
    </source>
</evidence>
<evidence type="ECO:0000256" key="1">
    <source>
        <dbReference type="SAM" id="SignalP"/>
    </source>
</evidence>
<dbReference type="SUPFAM" id="SSF49464">
    <property type="entry name" value="Carboxypeptidase regulatory domain-like"/>
    <property type="match status" value="1"/>
</dbReference>
<dbReference type="EMBL" id="FNNO01000001">
    <property type="protein sequence ID" value="SDW20926.1"/>
    <property type="molecule type" value="Genomic_DNA"/>
</dbReference>
<feature type="chain" id="PRO_5036451582" evidence="1">
    <location>
        <begin position="24"/>
        <end position="213"/>
    </location>
</feature>
<name>A0A8X8ID93_9BACT</name>
<accession>A0A8X8ID93</accession>